<sequence length="107" mass="12715">MIKHEIKQIEIGHHKFDGVRVTDEDFPHFIELREMGSEHARARVNYYGPDMEITIETFGGDLPRSVVEWLLERAERRWLKLPLPTYAITAQRSLDRCFRPSHLSNRR</sequence>
<dbReference type="RefSeq" id="WP_254297409.1">
    <property type="nucleotide sequence ID" value="NZ_JAMLDX010000037.1"/>
</dbReference>
<dbReference type="Proteomes" id="UP001139451">
    <property type="component" value="Unassembled WGS sequence"/>
</dbReference>
<gene>
    <name evidence="1" type="ORF">M9978_22670</name>
</gene>
<dbReference type="EMBL" id="JAMLDX010000037">
    <property type="protein sequence ID" value="MCP3733212.1"/>
    <property type="molecule type" value="Genomic_DNA"/>
</dbReference>
<dbReference type="AlphaFoldDB" id="A0A9X2KNU8"/>
<protein>
    <submittedName>
        <fullName evidence="1">Uncharacterized protein</fullName>
    </submittedName>
</protein>
<comment type="caution">
    <text evidence="1">The sequence shown here is derived from an EMBL/GenBank/DDBJ whole genome shotgun (WGS) entry which is preliminary data.</text>
</comment>
<reference evidence="1" key="1">
    <citation type="submission" date="2022-05" db="EMBL/GenBank/DDBJ databases">
        <title>Sphingomonas sp. strain MG17 Genome sequencing and assembly.</title>
        <authorList>
            <person name="Kim I."/>
        </authorList>
    </citation>
    <scope>NUCLEOTIDE SEQUENCE</scope>
    <source>
        <strain evidence="1">MG17</strain>
    </source>
</reference>
<evidence type="ECO:0000313" key="2">
    <source>
        <dbReference type="Proteomes" id="UP001139451"/>
    </source>
</evidence>
<accession>A0A9X2KNU8</accession>
<proteinExistence type="predicted"/>
<evidence type="ECO:0000313" key="1">
    <source>
        <dbReference type="EMBL" id="MCP3733212.1"/>
    </source>
</evidence>
<organism evidence="1 2">
    <name type="scientific">Sphingomonas tagetis</name>
    <dbReference type="NCBI Taxonomy" id="2949092"/>
    <lineage>
        <taxon>Bacteria</taxon>
        <taxon>Pseudomonadati</taxon>
        <taxon>Pseudomonadota</taxon>
        <taxon>Alphaproteobacteria</taxon>
        <taxon>Sphingomonadales</taxon>
        <taxon>Sphingomonadaceae</taxon>
        <taxon>Sphingomonas</taxon>
    </lineage>
</organism>
<name>A0A9X2KNU8_9SPHN</name>
<keyword evidence="2" id="KW-1185">Reference proteome</keyword>